<gene>
    <name evidence="2" type="ORF">SEMRO_701_G189830.1</name>
</gene>
<dbReference type="GO" id="GO:0016491">
    <property type="term" value="F:oxidoreductase activity"/>
    <property type="evidence" value="ECO:0007669"/>
    <property type="project" value="InterPro"/>
</dbReference>
<dbReference type="PANTHER" id="PTHR13887">
    <property type="entry name" value="GLUTATHIONE S-TRANSFERASE KAPPA"/>
    <property type="match status" value="1"/>
</dbReference>
<dbReference type="InterPro" id="IPR036249">
    <property type="entry name" value="Thioredoxin-like_sf"/>
</dbReference>
<sequence length="216" mass="24002">MNPKALVHVTMTSDLMCPWCWVGLRKLQEAAKNTNIEAVVEWKPFLLRPNHPEEGVLKTDPTPASRVGRHLKMAGQSVGIDFTGLTDRTPNTTLFHAVMKYLQDDLKMSPKDATAYHEAVFEGYFTLGEFPDQKGLLKAASRVPNHSESLTKCIAGLFQDSQKLVALKDDVRKEAYEASRRGISGVPSFAVNGKTLFSGAQPVEVFEEVLTRFAHQ</sequence>
<dbReference type="Pfam" id="PF01323">
    <property type="entry name" value="DSBA"/>
    <property type="match status" value="1"/>
</dbReference>
<dbReference type="AlphaFoldDB" id="A0A9N8E5T7"/>
<name>A0A9N8E5T7_9STRA</name>
<dbReference type="InterPro" id="IPR001853">
    <property type="entry name" value="DSBA-like_thioredoxin_dom"/>
</dbReference>
<dbReference type="CDD" id="cd03024">
    <property type="entry name" value="DsbA_FrnE"/>
    <property type="match status" value="1"/>
</dbReference>
<keyword evidence="3" id="KW-1185">Reference proteome</keyword>
<evidence type="ECO:0000313" key="3">
    <source>
        <dbReference type="Proteomes" id="UP001153069"/>
    </source>
</evidence>
<comment type="caution">
    <text evidence="2">The sequence shown here is derived from an EMBL/GenBank/DDBJ whole genome shotgun (WGS) entry which is preliminary data.</text>
</comment>
<accession>A0A9N8E5T7</accession>
<organism evidence="2 3">
    <name type="scientific">Seminavis robusta</name>
    <dbReference type="NCBI Taxonomy" id="568900"/>
    <lineage>
        <taxon>Eukaryota</taxon>
        <taxon>Sar</taxon>
        <taxon>Stramenopiles</taxon>
        <taxon>Ochrophyta</taxon>
        <taxon>Bacillariophyta</taxon>
        <taxon>Bacillariophyceae</taxon>
        <taxon>Bacillariophycidae</taxon>
        <taxon>Naviculales</taxon>
        <taxon>Naviculaceae</taxon>
        <taxon>Seminavis</taxon>
    </lineage>
</organism>
<dbReference type="Gene3D" id="3.40.30.10">
    <property type="entry name" value="Glutaredoxin"/>
    <property type="match status" value="1"/>
</dbReference>
<feature type="domain" description="DSBA-like thioredoxin" evidence="1">
    <location>
        <begin position="11"/>
        <end position="210"/>
    </location>
</feature>
<dbReference type="OrthoDB" id="60308at2759"/>
<protein>
    <submittedName>
        <fullName evidence="2">DSBA-like thioredoxin domain</fullName>
    </submittedName>
</protein>
<proteinExistence type="predicted"/>
<dbReference type="Proteomes" id="UP001153069">
    <property type="component" value="Unassembled WGS sequence"/>
</dbReference>
<dbReference type="PANTHER" id="PTHR13887:SF41">
    <property type="entry name" value="THIOREDOXIN SUPERFAMILY PROTEIN"/>
    <property type="match status" value="1"/>
</dbReference>
<dbReference type="EMBL" id="CAICTM010000700">
    <property type="protein sequence ID" value="CAB9515241.1"/>
    <property type="molecule type" value="Genomic_DNA"/>
</dbReference>
<dbReference type="SUPFAM" id="SSF52833">
    <property type="entry name" value="Thioredoxin-like"/>
    <property type="match status" value="1"/>
</dbReference>
<evidence type="ECO:0000259" key="1">
    <source>
        <dbReference type="Pfam" id="PF01323"/>
    </source>
</evidence>
<evidence type="ECO:0000313" key="2">
    <source>
        <dbReference type="EMBL" id="CAB9515241.1"/>
    </source>
</evidence>
<reference evidence="2" key="1">
    <citation type="submission" date="2020-06" db="EMBL/GenBank/DDBJ databases">
        <authorList>
            <consortium name="Plant Systems Biology data submission"/>
        </authorList>
    </citation>
    <scope>NUCLEOTIDE SEQUENCE</scope>
    <source>
        <strain evidence="2">D6</strain>
    </source>
</reference>